<name>A0A9P3HKM9_9FUNG</name>
<gene>
    <name evidence="2" type="ORF">EMPS_10776</name>
</gene>
<feature type="region of interest" description="Disordered" evidence="1">
    <location>
        <begin position="115"/>
        <end position="137"/>
    </location>
</feature>
<feature type="region of interest" description="Disordered" evidence="1">
    <location>
        <begin position="157"/>
        <end position="225"/>
    </location>
</feature>
<dbReference type="OrthoDB" id="2440535at2759"/>
<evidence type="ECO:0000313" key="3">
    <source>
        <dbReference type="Proteomes" id="UP000827284"/>
    </source>
</evidence>
<dbReference type="AlphaFoldDB" id="A0A9P3HKM9"/>
<feature type="region of interest" description="Disordered" evidence="1">
    <location>
        <begin position="44"/>
        <end position="71"/>
    </location>
</feature>
<comment type="caution">
    <text evidence="2">The sequence shown here is derived from an EMBL/GenBank/DDBJ whole genome shotgun (WGS) entry which is preliminary data.</text>
</comment>
<proteinExistence type="predicted"/>
<evidence type="ECO:0000313" key="2">
    <source>
        <dbReference type="EMBL" id="GJJ78417.1"/>
    </source>
</evidence>
<evidence type="ECO:0000256" key="1">
    <source>
        <dbReference type="SAM" id="MobiDB-lite"/>
    </source>
</evidence>
<feature type="compositionally biased region" description="Acidic residues" evidence="1">
    <location>
        <begin position="168"/>
        <end position="207"/>
    </location>
</feature>
<reference evidence="2" key="1">
    <citation type="submission" date="2021-11" db="EMBL/GenBank/DDBJ databases">
        <authorList>
            <person name="Herlambang A."/>
            <person name="Guo Y."/>
            <person name="Takashima Y."/>
            <person name="Nishizawa T."/>
        </authorList>
    </citation>
    <scope>NUCLEOTIDE SEQUENCE</scope>
    <source>
        <strain evidence="2">E1425</strain>
    </source>
</reference>
<protein>
    <submittedName>
        <fullName evidence="2">Uncharacterized protein</fullName>
    </submittedName>
</protein>
<accession>A0A9P3HKM9</accession>
<dbReference type="Proteomes" id="UP000827284">
    <property type="component" value="Unassembled WGS sequence"/>
</dbReference>
<keyword evidence="3" id="KW-1185">Reference proteome</keyword>
<organism evidence="2 3">
    <name type="scientific">Entomortierella parvispora</name>
    <dbReference type="NCBI Taxonomy" id="205924"/>
    <lineage>
        <taxon>Eukaryota</taxon>
        <taxon>Fungi</taxon>
        <taxon>Fungi incertae sedis</taxon>
        <taxon>Mucoromycota</taxon>
        <taxon>Mortierellomycotina</taxon>
        <taxon>Mortierellomycetes</taxon>
        <taxon>Mortierellales</taxon>
        <taxon>Mortierellaceae</taxon>
        <taxon>Entomortierella</taxon>
    </lineage>
</organism>
<reference evidence="2" key="2">
    <citation type="journal article" date="2022" name="Microbiol. Resour. Announc.">
        <title>Whole-Genome Sequence of Entomortierella parvispora E1425, a Mucoromycotan Fungus Associated with Burkholderiaceae-Related Endosymbiotic Bacteria.</title>
        <authorList>
            <person name="Herlambang A."/>
            <person name="Guo Y."/>
            <person name="Takashima Y."/>
            <person name="Narisawa K."/>
            <person name="Ohta H."/>
            <person name="Nishizawa T."/>
        </authorList>
    </citation>
    <scope>NUCLEOTIDE SEQUENCE</scope>
    <source>
        <strain evidence="2">E1425</strain>
    </source>
</reference>
<dbReference type="EMBL" id="BQFW01000015">
    <property type="protein sequence ID" value="GJJ78417.1"/>
    <property type="molecule type" value="Genomic_DNA"/>
</dbReference>
<sequence length="225" mass="24509">MSGIRAKISSWVQSLASPSQTHASGMLILIGIIAAATTTDAQSVHEPVRGAKAPSSPGDATSDPLSAKGGDAEVKEYNNQDILYYVAMGMLVSQGLIRLITFISDRRAAAALAAAKKNDDLNASQKKSSRKKSGLTMNAFEELDEEAIQKRKEHLATLGEKAELLGSDTEDEDYEEDSEEEESESEEEEEEDSEEEEEDIEESESESEIERRRRVLAAGDAPIEE</sequence>